<dbReference type="CDD" id="cd06257">
    <property type="entry name" value="DnaJ"/>
    <property type="match status" value="1"/>
</dbReference>
<dbReference type="InterPro" id="IPR036869">
    <property type="entry name" value="J_dom_sf"/>
</dbReference>
<dbReference type="PROSITE" id="PS00636">
    <property type="entry name" value="DNAJ_1"/>
    <property type="match status" value="1"/>
</dbReference>
<dbReference type="RefSeq" id="WP_099365917.1">
    <property type="nucleotide sequence ID" value="NZ_JAYLLN010000011.1"/>
</dbReference>
<evidence type="ECO:0000256" key="1">
    <source>
        <dbReference type="ARBA" id="ARBA00023186"/>
    </source>
</evidence>
<dbReference type="CDD" id="cd10747">
    <property type="entry name" value="DnaJ_C"/>
    <property type="match status" value="1"/>
</dbReference>
<dbReference type="InterPro" id="IPR002939">
    <property type="entry name" value="DnaJ_C"/>
</dbReference>
<accession>A0ABU8I564</accession>
<gene>
    <name evidence="3" type="ORF">VJ786_06535</name>
</gene>
<dbReference type="InterPro" id="IPR001623">
    <property type="entry name" value="DnaJ_domain"/>
</dbReference>
<keyword evidence="4" id="KW-1185">Reference proteome</keyword>
<dbReference type="Gene3D" id="2.60.260.20">
    <property type="entry name" value="Urease metallochaperone UreE, N-terminal domain"/>
    <property type="match status" value="2"/>
</dbReference>
<feature type="domain" description="J" evidence="2">
    <location>
        <begin position="5"/>
        <end position="70"/>
    </location>
</feature>
<name>A0ABU8I564_9SPHI</name>
<dbReference type="EMBL" id="JAYLLN010000011">
    <property type="protein sequence ID" value="MEI5984551.1"/>
    <property type="molecule type" value="Genomic_DNA"/>
</dbReference>
<reference evidence="3 4" key="1">
    <citation type="submission" date="2024-01" db="EMBL/GenBank/DDBJ databases">
        <title>Sphingobacterium tenebrionis sp. nov., a novel endophyte isolated from tenebrio molitor intestines.</title>
        <authorList>
            <person name="Zhang C."/>
        </authorList>
    </citation>
    <scope>NUCLEOTIDE SEQUENCE [LARGE SCALE GENOMIC DNA]</scope>
    <source>
        <strain evidence="3 4">PU5-4</strain>
    </source>
</reference>
<sequence length="310" mass="35215">MAFLDYYKVLGLDKSASQDDIKKAYRKLARKFHPDLNPNDEDAKKRFQEINEANEVLTDPEKRKKYDQYGENWKHGEEYEKAQQQYRQQQGARQGAGGNPFEGFDFNYSGNYDTGEYSDFFEELFGSRFSGGRSSGRRGSYRGQDYETSLELTLLQASQSHKQTFTVNGKNIRITIPAGVEDGQKIRLKGQGAEGVNGGPKGDLYITFHIKPDPRFQRKGNDLYTHIDIDLPTALLGGDSLVETLSGKINVKIKPETQNGSKIRLKGKGFPIYKKEDEHGDLYAEIHVKLPKNLTEEQKKIVQQLADSMK</sequence>
<dbReference type="PANTHER" id="PTHR43096">
    <property type="entry name" value="DNAJ HOMOLOG 1, MITOCHONDRIAL-RELATED"/>
    <property type="match status" value="1"/>
</dbReference>
<comment type="caution">
    <text evidence="3">The sequence shown here is derived from an EMBL/GenBank/DDBJ whole genome shotgun (WGS) entry which is preliminary data.</text>
</comment>
<organism evidence="3 4">
    <name type="scientific">Sphingobacterium tenebrionis</name>
    <dbReference type="NCBI Taxonomy" id="3111775"/>
    <lineage>
        <taxon>Bacteria</taxon>
        <taxon>Pseudomonadati</taxon>
        <taxon>Bacteroidota</taxon>
        <taxon>Sphingobacteriia</taxon>
        <taxon>Sphingobacteriales</taxon>
        <taxon>Sphingobacteriaceae</taxon>
        <taxon>Sphingobacterium</taxon>
    </lineage>
</organism>
<dbReference type="Pfam" id="PF00226">
    <property type="entry name" value="DnaJ"/>
    <property type="match status" value="1"/>
</dbReference>
<evidence type="ECO:0000259" key="2">
    <source>
        <dbReference type="PROSITE" id="PS50076"/>
    </source>
</evidence>
<dbReference type="InterPro" id="IPR018253">
    <property type="entry name" value="DnaJ_domain_CS"/>
</dbReference>
<dbReference type="Gene3D" id="1.10.287.110">
    <property type="entry name" value="DnaJ domain"/>
    <property type="match status" value="1"/>
</dbReference>
<dbReference type="Pfam" id="PF01556">
    <property type="entry name" value="DnaJ_C"/>
    <property type="match status" value="1"/>
</dbReference>
<dbReference type="PROSITE" id="PS50076">
    <property type="entry name" value="DNAJ_2"/>
    <property type="match status" value="1"/>
</dbReference>
<dbReference type="PANTHER" id="PTHR43096:SF52">
    <property type="entry name" value="DNAJ HOMOLOG 1, MITOCHONDRIAL-RELATED"/>
    <property type="match status" value="1"/>
</dbReference>
<evidence type="ECO:0000313" key="3">
    <source>
        <dbReference type="EMBL" id="MEI5984551.1"/>
    </source>
</evidence>
<dbReference type="InterPro" id="IPR008971">
    <property type="entry name" value="HSP40/DnaJ_pept-bd"/>
</dbReference>
<dbReference type="SUPFAM" id="SSF49493">
    <property type="entry name" value="HSP40/DnaJ peptide-binding domain"/>
    <property type="match status" value="2"/>
</dbReference>
<evidence type="ECO:0000313" key="4">
    <source>
        <dbReference type="Proteomes" id="UP001363035"/>
    </source>
</evidence>
<keyword evidence="1" id="KW-0143">Chaperone</keyword>
<dbReference type="PRINTS" id="PR00625">
    <property type="entry name" value="JDOMAIN"/>
</dbReference>
<dbReference type="Proteomes" id="UP001363035">
    <property type="component" value="Unassembled WGS sequence"/>
</dbReference>
<protein>
    <submittedName>
        <fullName evidence="3">J domain-containing protein</fullName>
    </submittedName>
</protein>
<proteinExistence type="predicted"/>
<dbReference type="SUPFAM" id="SSF46565">
    <property type="entry name" value="Chaperone J-domain"/>
    <property type="match status" value="1"/>
</dbReference>
<dbReference type="SMART" id="SM00271">
    <property type="entry name" value="DnaJ"/>
    <property type="match status" value="1"/>
</dbReference>